<comment type="caution">
    <text evidence="1">The sequence shown here is derived from an EMBL/GenBank/DDBJ whole genome shotgun (WGS) entry which is preliminary data.</text>
</comment>
<accession>A0A9N8PFB6</accession>
<dbReference type="AlphaFoldDB" id="A0A9N8PFB6"/>
<name>A0A9N8PFB6_9PEZI</name>
<evidence type="ECO:0000313" key="2">
    <source>
        <dbReference type="Proteomes" id="UP000716446"/>
    </source>
</evidence>
<reference evidence="1" key="1">
    <citation type="submission" date="2020-06" db="EMBL/GenBank/DDBJ databases">
        <authorList>
            <person name="Onetto C."/>
        </authorList>
    </citation>
    <scope>NUCLEOTIDE SEQUENCE</scope>
</reference>
<organism evidence="1 2">
    <name type="scientific">Aureobasidium vineae</name>
    <dbReference type="NCBI Taxonomy" id="2773715"/>
    <lineage>
        <taxon>Eukaryota</taxon>
        <taxon>Fungi</taxon>
        <taxon>Dikarya</taxon>
        <taxon>Ascomycota</taxon>
        <taxon>Pezizomycotina</taxon>
        <taxon>Dothideomycetes</taxon>
        <taxon>Dothideomycetidae</taxon>
        <taxon>Dothideales</taxon>
        <taxon>Saccotheciaceae</taxon>
        <taxon>Aureobasidium</taxon>
    </lineage>
</organism>
<proteinExistence type="predicted"/>
<sequence length="199" mass="21999">MSEHRLPATIARIQHFVALTGGLDVAIILSLSASNPFSSAKDLMNNRRIDDMEGVRSYALLQAEIMTRPELAWVPILPLAKLDDIVKLVKTYVQSISRPKPKPSSAVRPLDMLAHCSPDRPLPTLAVNLASDVFSSLRDVVQNALTHQTSSFLHDSGEIASSDDSLQSHQSPFGVLAEQLDKDIVESMIEFWLEDWAIE</sequence>
<protein>
    <submittedName>
        <fullName evidence="1">Uncharacterized protein</fullName>
    </submittedName>
</protein>
<gene>
    <name evidence="1" type="ORF">AWRI4619_LOCUS7471</name>
</gene>
<dbReference type="EMBL" id="CAIJEN010000014">
    <property type="protein sequence ID" value="CAD0092779.1"/>
    <property type="molecule type" value="Genomic_DNA"/>
</dbReference>
<dbReference type="Proteomes" id="UP000716446">
    <property type="component" value="Unassembled WGS sequence"/>
</dbReference>
<keyword evidence="2" id="KW-1185">Reference proteome</keyword>
<evidence type="ECO:0000313" key="1">
    <source>
        <dbReference type="EMBL" id="CAD0092779.1"/>
    </source>
</evidence>